<dbReference type="OrthoDB" id="5847754at2759"/>
<dbReference type="PANTHER" id="PTHR10334">
    <property type="entry name" value="CYSTEINE-RICH SECRETORY PROTEIN-RELATED"/>
    <property type="match status" value="1"/>
</dbReference>
<reference evidence="2 3" key="1">
    <citation type="submission" date="2013-12" db="EMBL/GenBank/DDBJ databases">
        <title>Draft genome of the parsitic nematode Ancylostoma duodenale.</title>
        <authorList>
            <person name="Mitreva M."/>
        </authorList>
    </citation>
    <scope>NUCLEOTIDE SEQUENCE [LARGE SCALE GENOMIC DNA]</scope>
    <source>
        <strain evidence="2 3">Zhejiang</strain>
    </source>
</reference>
<evidence type="ECO:0000313" key="3">
    <source>
        <dbReference type="Proteomes" id="UP000054047"/>
    </source>
</evidence>
<organism evidence="2 3">
    <name type="scientific">Ancylostoma duodenale</name>
    <dbReference type="NCBI Taxonomy" id="51022"/>
    <lineage>
        <taxon>Eukaryota</taxon>
        <taxon>Metazoa</taxon>
        <taxon>Ecdysozoa</taxon>
        <taxon>Nematoda</taxon>
        <taxon>Chromadorea</taxon>
        <taxon>Rhabditida</taxon>
        <taxon>Rhabditina</taxon>
        <taxon>Rhabditomorpha</taxon>
        <taxon>Strongyloidea</taxon>
        <taxon>Ancylostomatidae</taxon>
        <taxon>Ancylostomatinae</taxon>
        <taxon>Ancylostoma</taxon>
    </lineage>
</organism>
<dbReference type="Gene3D" id="3.40.33.10">
    <property type="entry name" value="CAP"/>
    <property type="match status" value="3"/>
</dbReference>
<evidence type="ECO:0000313" key="2">
    <source>
        <dbReference type="EMBL" id="KIH60003.1"/>
    </source>
</evidence>
<dbReference type="SMART" id="SM00198">
    <property type="entry name" value="SCP"/>
    <property type="match status" value="1"/>
</dbReference>
<dbReference type="Pfam" id="PF00188">
    <property type="entry name" value="CAP"/>
    <property type="match status" value="2"/>
</dbReference>
<feature type="domain" description="SCP" evidence="1">
    <location>
        <begin position="21"/>
        <end position="173"/>
    </location>
</feature>
<name>A0A0C2CSZ8_9BILA</name>
<proteinExistence type="predicted"/>
<dbReference type="CDD" id="cd05380">
    <property type="entry name" value="CAP_euk"/>
    <property type="match status" value="2"/>
</dbReference>
<gene>
    <name evidence="2" type="ORF">ANCDUO_09753</name>
</gene>
<keyword evidence="3" id="KW-1185">Reference proteome</keyword>
<evidence type="ECO:0000259" key="1">
    <source>
        <dbReference type="SMART" id="SM00198"/>
    </source>
</evidence>
<dbReference type="SUPFAM" id="SSF55797">
    <property type="entry name" value="PR-1-like"/>
    <property type="match status" value="2"/>
</dbReference>
<feature type="non-terminal residue" evidence="2">
    <location>
        <position position="1"/>
    </location>
</feature>
<dbReference type="Proteomes" id="UP000054047">
    <property type="component" value="Unassembled WGS sequence"/>
</dbReference>
<dbReference type="InterPro" id="IPR014044">
    <property type="entry name" value="CAP_dom"/>
</dbReference>
<sequence length="375" mass="41560">ATVESLVTLDFQCWNFGQENDIRQEYRNQVNDLRSDLAKGDAPNKGGKKCPAGKNIYRLDWDCMLENIAQKAVDQCVEKPKLMPKEEETLSMVYSKKPLTTCNPMPLFRKQVKEWWNVSTTVGLDNNAAFKSGLESFAVLANGLSTRIGCAQKNCNGDLHMACVVYGKAATTGQAIYEVGQGCTSDSECTTYEGSTCKKQKQFCAAGYPKNGTVVPPTVGTTTTTTPTTTKYCEKQEDMNADPAREELLRLHNQYRAAVAKGEVTMGNKNKARPCPRMKKFAVTTWYGEITSNGAHMDQKPGSKNLLLPELNIRHFARMVWDTNAEMGCAIVRCGKKWNVVCRYGEGVGKFGNQIYFMGPSCRQCKTCEEGLCTA</sequence>
<dbReference type="InterPro" id="IPR001283">
    <property type="entry name" value="CRISP-related"/>
</dbReference>
<dbReference type="InterPro" id="IPR035940">
    <property type="entry name" value="CAP_sf"/>
</dbReference>
<dbReference type="AlphaFoldDB" id="A0A0C2CSZ8"/>
<protein>
    <submittedName>
        <fullName evidence="2">SCP-like protein</fullName>
    </submittedName>
</protein>
<accession>A0A0C2CSZ8</accession>
<dbReference type="EMBL" id="KN731386">
    <property type="protein sequence ID" value="KIH60003.1"/>
    <property type="molecule type" value="Genomic_DNA"/>
</dbReference>